<keyword evidence="4" id="KW-1185">Reference proteome</keyword>
<feature type="domain" description="PH" evidence="2">
    <location>
        <begin position="41"/>
        <end position="161"/>
    </location>
</feature>
<organism evidence="3 4">
    <name type="scientific">Sediminivirga luteola</name>
    <dbReference type="NCBI Taxonomy" id="1774748"/>
    <lineage>
        <taxon>Bacteria</taxon>
        <taxon>Bacillati</taxon>
        <taxon>Actinomycetota</taxon>
        <taxon>Actinomycetes</taxon>
        <taxon>Micrococcales</taxon>
        <taxon>Brevibacteriaceae</taxon>
        <taxon>Sediminivirga</taxon>
    </lineage>
</organism>
<name>A0A8J2TYQ1_9MICO</name>
<keyword evidence="1" id="KW-0472">Membrane</keyword>
<dbReference type="Pfam" id="PF25362">
    <property type="entry name" value="bPH_11"/>
    <property type="match status" value="1"/>
</dbReference>
<protein>
    <submittedName>
        <fullName evidence="3">Transporter</fullName>
    </submittedName>
</protein>
<reference evidence="3" key="1">
    <citation type="journal article" date="2014" name="Int. J. Syst. Evol. Microbiol.">
        <title>Complete genome sequence of Corynebacterium casei LMG S-19264T (=DSM 44701T), isolated from a smear-ripened cheese.</title>
        <authorList>
            <consortium name="US DOE Joint Genome Institute (JGI-PGF)"/>
            <person name="Walter F."/>
            <person name="Albersmeier A."/>
            <person name="Kalinowski J."/>
            <person name="Ruckert C."/>
        </authorList>
    </citation>
    <scope>NUCLEOTIDE SEQUENCE</scope>
    <source>
        <strain evidence="3">CGMCC 1.12785</strain>
    </source>
</reference>
<evidence type="ECO:0000256" key="1">
    <source>
        <dbReference type="SAM" id="Phobius"/>
    </source>
</evidence>
<dbReference type="InterPro" id="IPR057446">
    <property type="entry name" value="PH_bac"/>
</dbReference>
<dbReference type="Proteomes" id="UP000616114">
    <property type="component" value="Unassembled WGS sequence"/>
</dbReference>
<comment type="caution">
    <text evidence="3">The sequence shown here is derived from an EMBL/GenBank/DDBJ whole genome shotgun (WGS) entry which is preliminary data.</text>
</comment>
<accession>A0A8J2TYQ1</accession>
<keyword evidence="1" id="KW-0812">Transmembrane</keyword>
<feature type="transmembrane region" description="Helical" evidence="1">
    <location>
        <begin position="6"/>
        <end position="30"/>
    </location>
</feature>
<dbReference type="EMBL" id="BMFY01000008">
    <property type="protein sequence ID" value="GGA17726.1"/>
    <property type="molecule type" value="Genomic_DNA"/>
</dbReference>
<reference evidence="3" key="2">
    <citation type="submission" date="2020-09" db="EMBL/GenBank/DDBJ databases">
        <authorList>
            <person name="Sun Q."/>
            <person name="Zhou Y."/>
        </authorList>
    </citation>
    <scope>NUCLEOTIDE SEQUENCE</scope>
    <source>
        <strain evidence="3">CGMCC 1.12785</strain>
    </source>
</reference>
<sequence length="167" mass="18039">MAAVTTAYLIGAIIAVVLTVGLFALAWYGWRSRKRGQSHIPAPPQVPAELDGAGDRIPAMYVATTLERQRLERVAVHTLGIRTQGAVFPCERGVIVERAGVPDFFIPREAITGVRAESGMAGKFVEKDGLVVVTWTLGETSVDTGFRPRAAADRPRLIEEIRTLAAS</sequence>
<evidence type="ECO:0000313" key="4">
    <source>
        <dbReference type="Proteomes" id="UP000616114"/>
    </source>
</evidence>
<evidence type="ECO:0000259" key="2">
    <source>
        <dbReference type="Pfam" id="PF25362"/>
    </source>
</evidence>
<dbReference type="AlphaFoldDB" id="A0A8J2TYQ1"/>
<keyword evidence="1" id="KW-1133">Transmembrane helix</keyword>
<gene>
    <name evidence="3" type="ORF">GCM10011333_21060</name>
</gene>
<proteinExistence type="predicted"/>
<dbReference type="RefSeq" id="WP_188550842.1">
    <property type="nucleotide sequence ID" value="NZ_BMFY01000008.1"/>
</dbReference>
<evidence type="ECO:0000313" key="3">
    <source>
        <dbReference type="EMBL" id="GGA17726.1"/>
    </source>
</evidence>